<protein>
    <recommendedName>
        <fullName evidence="8">Protein RTA1</fullName>
    </recommendedName>
</protein>
<dbReference type="Proteomes" id="UP001220324">
    <property type="component" value="Unassembled WGS sequence"/>
</dbReference>
<evidence type="ECO:0000313" key="6">
    <source>
        <dbReference type="EMBL" id="KAJ5545845.1"/>
    </source>
</evidence>
<dbReference type="InterPro" id="IPR007568">
    <property type="entry name" value="RTA1"/>
</dbReference>
<keyword evidence="3 5" id="KW-1133">Transmembrane helix</keyword>
<keyword evidence="4 5" id="KW-0472">Membrane</keyword>
<evidence type="ECO:0000256" key="5">
    <source>
        <dbReference type="SAM" id="Phobius"/>
    </source>
</evidence>
<proteinExistence type="predicted"/>
<dbReference type="Pfam" id="PF04479">
    <property type="entry name" value="RTA1"/>
    <property type="match status" value="2"/>
</dbReference>
<evidence type="ECO:0000256" key="1">
    <source>
        <dbReference type="ARBA" id="ARBA00004141"/>
    </source>
</evidence>
<feature type="transmembrane region" description="Helical" evidence="5">
    <location>
        <begin position="178"/>
        <end position="200"/>
    </location>
</feature>
<feature type="transmembrane region" description="Helical" evidence="5">
    <location>
        <begin position="78"/>
        <end position="102"/>
    </location>
</feature>
<feature type="transmembrane region" description="Helical" evidence="5">
    <location>
        <begin position="12"/>
        <end position="31"/>
    </location>
</feature>
<evidence type="ECO:0000256" key="2">
    <source>
        <dbReference type="ARBA" id="ARBA00022692"/>
    </source>
</evidence>
<sequence length="308" mass="34718">MTYNLYNYDPSPSAAVAFAVFFGLSAAFHIWQVIRNRSWFFIPFVIGGIFEAVGYAARYYSAKQTPDWTTMPYVVQELLLLLAPSFFAASIYMILGRVIRLLNGESNSLIRPSWLTKIFVTGDVLSFLMQSSGRALVTPFPPPKKLLRDGLTCDICFLGGGMLATAKTTSSVSLGENIIIAGLFVQVISFGLFIVVSIIFHRRMVATPMHLLVKTRIPWTRYMRVLYAASALILVRSIYRVAEYIQGNTGYLQSKEAFVYIFDATLMVICCLLFNFFHPSGILSKSHEIDEREDLEMMNQDGYRSYSA</sequence>
<reference evidence="6 7" key="1">
    <citation type="journal article" date="2023" name="IMA Fungus">
        <title>Comparative genomic study of the Penicillium genus elucidates a diverse pangenome and 15 lateral gene transfer events.</title>
        <authorList>
            <person name="Petersen C."/>
            <person name="Sorensen T."/>
            <person name="Nielsen M.R."/>
            <person name="Sondergaard T.E."/>
            <person name="Sorensen J.L."/>
            <person name="Fitzpatrick D.A."/>
            <person name="Frisvad J.C."/>
            <person name="Nielsen K.L."/>
        </authorList>
    </citation>
    <scope>NUCLEOTIDE SEQUENCE [LARGE SCALE GENOMIC DNA]</scope>
    <source>
        <strain evidence="6 7">IBT 35679</strain>
    </source>
</reference>
<evidence type="ECO:0000313" key="7">
    <source>
        <dbReference type="Proteomes" id="UP001220324"/>
    </source>
</evidence>
<name>A0AAD6CYQ3_9EURO</name>
<evidence type="ECO:0000256" key="4">
    <source>
        <dbReference type="ARBA" id="ARBA00023136"/>
    </source>
</evidence>
<dbReference type="EMBL" id="JAQIZZ010000003">
    <property type="protein sequence ID" value="KAJ5545845.1"/>
    <property type="molecule type" value="Genomic_DNA"/>
</dbReference>
<dbReference type="PANTHER" id="PTHR31465:SF33">
    <property type="entry name" value="DOMAIN PROTEIN, PUTATIVE (AFU_ORTHOLOGUE AFUA_5G01310)-RELATED"/>
    <property type="match status" value="1"/>
</dbReference>
<comment type="subcellular location">
    <subcellularLocation>
        <location evidence="1">Membrane</location>
        <topology evidence="1">Multi-pass membrane protein</topology>
    </subcellularLocation>
</comment>
<feature type="transmembrane region" description="Helical" evidence="5">
    <location>
        <begin position="221"/>
        <end position="239"/>
    </location>
</feature>
<organism evidence="6 7">
    <name type="scientific">Penicillium frequentans</name>
    <dbReference type="NCBI Taxonomy" id="3151616"/>
    <lineage>
        <taxon>Eukaryota</taxon>
        <taxon>Fungi</taxon>
        <taxon>Dikarya</taxon>
        <taxon>Ascomycota</taxon>
        <taxon>Pezizomycotina</taxon>
        <taxon>Eurotiomycetes</taxon>
        <taxon>Eurotiomycetidae</taxon>
        <taxon>Eurotiales</taxon>
        <taxon>Aspergillaceae</taxon>
        <taxon>Penicillium</taxon>
    </lineage>
</organism>
<feature type="transmembrane region" description="Helical" evidence="5">
    <location>
        <begin position="38"/>
        <end position="58"/>
    </location>
</feature>
<evidence type="ECO:0000256" key="3">
    <source>
        <dbReference type="ARBA" id="ARBA00022989"/>
    </source>
</evidence>
<keyword evidence="2 5" id="KW-0812">Transmembrane</keyword>
<dbReference type="PANTHER" id="PTHR31465">
    <property type="entry name" value="PROTEIN RTA1-RELATED"/>
    <property type="match status" value="1"/>
</dbReference>
<feature type="transmembrane region" description="Helical" evidence="5">
    <location>
        <begin position="259"/>
        <end position="277"/>
    </location>
</feature>
<keyword evidence="7" id="KW-1185">Reference proteome</keyword>
<gene>
    <name evidence="6" type="ORF">N7494_003430</name>
</gene>
<comment type="caution">
    <text evidence="6">The sequence shown here is derived from an EMBL/GenBank/DDBJ whole genome shotgun (WGS) entry which is preliminary data.</text>
</comment>
<accession>A0AAD6CYQ3</accession>
<dbReference type="GO" id="GO:0016020">
    <property type="term" value="C:membrane"/>
    <property type="evidence" value="ECO:0007669"/>
    <property type="project" value="UniProtKB-SubCell"/>
</dbReference>
<dbReference type="AlphaFoldDB" id="A0AAD6CYQ3"/>
<evidence type="ECO:0008006" key="8">
    <source>
        <dbReference type="Google" id="ProtNLM"/>
    </source>
</evidence>